<evidence type="ECO:0000313" key="4">
    <source>
        <dbReference type="EMBL" id="EHI55547.1"/>
    </source>
</evidence>
<keyword evidence="5" id="KW-1185">Reference proteome</keyword>
<evidence type="ECO:0000256" key="3">
    <source>
        <dbReference type="SAM" id="SignalP"/>
    </source>
</evidence>
<accession>G5GI72</accession>
<feature type="chain" id="PRO_5003477305" description="Cell wall-binding repeat protein" evidence="3">
    <location>
        <begin position="28"/>
        <end position="529"/>
    </location>
</feature>
<evidence type="ECO:0000256" key="2">
    <source>
        <dbReference type="PROSITE-ProRule" id="PRU00591"/>
    </source>
</evidence>
<proteinExistence type="predicted"/>
<keyword evidence="3" id="KW-0732">Signal</keyword>
<keyword evidence="1" id="KW-0677">Repeat</keyword>
<evidence type="ECO:0000313" key="5">
    <source>
        <dbReference type="Proteomes" id="UP000003011"/>
    </source>
</evidence>
<dbReference type="eggNOG" id="COG5263">
    <property type="taxonomic scope" value="Bacteria"/>
</dbReference>
<dbReference type="Pfam" id="PF19127">
    <property type="entry name" value="Choline_bind_3"/>
    <property type="match status" value="1"/>
</dbReference>
<dbReference type="STRING" id="679200.HMPREF9333_01262"/>
<name>G5GI72_9FIRM</name>
<sequence>MRKQTKIAAVFSAAALLAVGAAMTSFAATGWQEENGSWVYYNKYGEKVTQQWAKSGDKWFYLDDNGNMLTDAIVDDNGSLFYVDANGVMVTNRWVEVDNSNDDSEDAPPTVWYYFQNNGKAYKANSESSKTSFKTINGKKYAFDADGRMLFGWVNESSERVTDDEGWKEADYYLGQPDDGAQQHNAWGLIHVVDNEEDEPDQDYWFYFGSNGKKYKRGENTTGIYEKTINGKKYSFNESGKMLSEWVTSETGLVATKATAGQTGKFKNFRSKEDGARYTKAWFRVTPSKYLNEEDSDDGDGVVHWYYADGKGGLYHNAIKSINGKKYAFNEQGEMIGGLVYLTFNGNDIASVEELDDTTKVDRYTKIGAVRGTGKDGVYYFGEEDKDGSLKSGNVNVTVDGEAYQFKFISSGGNKGKGLDGKKDKGYFINGRKIKADSDDKYKAYVIGAGDRVEEELNSTYLVDESVKVYKNGELKTTGSKDHLAPAYQNMNIVVVTTSGALASGTKKDGNDINLVIKGQKLVGAYRNE</sequence>
<reference evidence="4 5" key="1">
    <citation type="submission" date="2011-08" db="EMBL/GenBank/DDBJ databases">
        <title>The Genome Sequence of Johnsonella ignava ATCC 51276.</title>
        <authorList>
            <consortium name="The Broad Institute Genome Sequencing Platform"/>
            <person name="Earl A."/>
            <person name="Ward D."/>
            <person name="Feldgarden M."/>
            <person name="Gevers D."/>
            <person name="Izard J."/>
            <person name="Blanton J.M."/>
            <person name="Baranova O.V."/>
            <person name="Dewhirst F.E."/>
            <person name="Young S.K."/>
            <person name="Zeng Q."/>
            <person name="Gargeya S."/>
            <person name="Fitzgerald M."/>
            <person name="Haas B."/>
            <person name="Abouelleil A."/>
            <person name="Alvarado L."/>
            <person name="Arachchi H.M."/>
            <person name="Berlin A."/>
            <person name="Brown A."/>
            <person name="Chapman S.B."/>
            <person name="Chen Z."/>
            <person name="Dunbar C."/>
            <person name="Freedman E."/>
            <person name="Gearin G."/>
            <person name="Gellesch M."/>
            <person name="Goldberg J."/>
            <person name="Griggs A."/>
            <person name="Gujja S."/>
            <person name="Heiman D."/>
            <person name="Howarth C."/>
            <person name="Larson L."/>
            <person name="Lui A."/>
            <person name="MacDonald P.J.P."/>
            <person name="Montmayeur A."/>
            <person name="Murphy C."/>
            <person name="Neiman D."/>
            <person name="Pearson M."/>
            <person name="Priest M."/>
            <person name="Roberts A."/>
            <person name="Saif S."/>
            <person name="Shea T."/>
            <person name="Shenoy N."/>
            <person name="Sisk P."/>
            <person name="Stolte C."/>
            <person name="Sykes S."/>
            <person name="Wortman J."/>
            <person name="Nusbaum C."/>
            <person name="Birren B."/>
        </authorList>
    </citation>
    <scope>NUCLEOTIDE SEQUENCE [LARGE SCALE GENOMIC DNA]</scope>
    <source>
        <strain evidence="4 5">ATCC 51276</strain>
    </source>
</reference>
<evidence type="ECO:0008006" key="6">
    <source>
        <dbReference type="Google" id="ProtNLM"/>
    </source>
</evidence>
<dbReference type="PATRIC" id="fig|679200.3.peg.1345"/>
<dbReference type="Proteomes" id="UP000003011">
    <property type="component" value="Unassembled WGS sequence"/>
</dbReference>
<dbReference type="RefSeq" id="WP_005540767.1">
    <property type="nucleotide sequence ID" value="NZ_JH378832.1"/>
</dbReference>
<protein>
    <recommendedName>
        <fullName evidence="6">Cell wall-binding repeat protein</fullName>
    </recommendedName>
</protein>
<feature type="repeat" description="Cell wall-binding" evidence="2">
    <location>
        <begin position="130"/>
        <end position="149"/>
    </location>
</feature>
<organism evidence="4 5">
    <name type="scientific">Johnsonella ignava ATCC 51276</name>
    <dbReference type="NCBI Taxonomy" id="679200"/>
    <lineage>
        <taxon>Bacteria</taxon>
        <taxon>Bacillati</taxon>
        <taxon>Bacillota</taxon>
        <taxon>Clostridia</taxon>
        <taxon>Lachnospirales</taxon>
        <taxon>Lachnospiraceae</taxon>
        <taxon>Johnsonella</taxon>
    </lineage>
</organism>
<comment type="caution">
    <text evidence="4">The sequence shown here is derived from an EMBL/GenBank/DDBJ whole genome shotgun (WGS) entry which is preliminary data.</text>
</comment>
<dbReference type="EMBL" id="ACZL01000021">
    <property type="protein sequence ID" value="EHI55547.1"/>
    <property type="molecule type" value="Genomic_DNA"/>
</dbReference>
<dbReference type="AlphaFoldDB" id="G5GI72"/>
<dbReference type="OrthoDB" id="2028350at2"/>
<feature type="signal peptide" evidence="3">
    <location>
        <begin position="1"/>
        <end position="27"/>
    </location>
</feature>
<dbReference type="PROSITE" id="PS51170">
    <property type="entry name" value="CW"/>
    <property type="match status" value="1"/>
</dbReference>
<evidence type="ECO:0000256" key="1">
    <source>
        <dbReference type="ARBA" id="ARBA00022737"/>
    </source>
</evidence>
<dbReference type="SUPFAM" id="SSF69360">
    <property type="entry name" value="Cell wall binding repeat"/>
    <property type="match status" value="2"/>
</dbReference>
<dbReference type="InterPro" id="IPR018337">
    <property type="entry name" value="Cell_wall/Cho-bd_repeat"/>
</dbReference>
<dbReference type="Gene3D" id="2.10.270.10">
    <property type="entry name" value="Cholin Binding"/>
    <property type="match status" value="4"/>
</dbReference>
<dbReference type="Pfam" id="PF01473">
    <property type="entry name" value="Choline_bind_1"/>
    <property type="match status" value="2"/>
</dbReference>
<gene>
    <name evidence="4" type="ORF">HMPREF9333_01262</name>
</gene>
<dbReference type="HOGENOM" id="CLU_030404_0_0_9"/>